<dbReference type="EnsemblPlants" id="Bo3g064450.1">
    <property type="protein sequence ID" value="Bo3g064450.1"/>
    <property type="gene ID" value="Bo3g064450"/>
</dbReference>
<evidence type="ECO:0000313" key="5">
    <source>
        <dbReference type="EnsemblPlants" id="Bo3g064450.1"/>
    </source>
</evidence>
<dbReference type="Proteomes" id="UP000032141">
    <property type="component" value="Chromosome C3"/>
</dbReference>
<feature type="compositionally biased region" description="Basic residues" evidence="3">
    <location>
        <begin position="179"/>
        <end position="197"/>
    </location>
</feature>
<feature type="domain" description="ENT" evidence="4">
    <location>
        <begin position="1"/>
        <end position="86"/>
    </location>
</feature>
<dbReference type="GO" id="GO:0050832">
    <property type="term" value="P:defense response to fungus"/>
    <property type="evidence" value="ECO:0007669"/>
    <property type="project" value="InterPro"/>
</dbReference>
<feature type="region of interest" description="Disordered" evidence="3">
    <location>
        <begin position="171"/>
        <end position="216"/>
    </location>
</feature>
<dbReference type="AlphaFoldDB" id="A0A0D3BAT3"/>
<reference evidence="5" key="2">
    <citation type="submission" date="2015-03" db="UniProtKB">
        <authorList>
            <consortium name="EnsemblPlants"/>
        </authorList>
    </citation>
    <scope>IDENTIFICATION</scope>
</reference>
<dbReference type="InterPro" id="IPR036142">
    <property type="entry name" value="ENT_dom-like_sf"/>
</dbReference>
<dbReference type="eggNOG" id="KOG4675">
    <property type="taxonomic scope" value="Eukaryota"/>
</dbReference>
<keyword evidence="6" id="KW-1185">Reference proteome</keyword>
<reference evidence="5 6" key="1">
    <citation type="journal article" date="2014" name="Genome Biol.">
        <title>Transcriptome and methylome profiling reveals relics of genome dominance in the mesopolyploid Brassica oleracea.</title>
        <authorList>
            <person name="Parkin I.A."/>
            <person name="Koh C."/>
            <person name="Tang H."/>
            <person name="Robinson S.J."/>
            <person name="Kagale S."/>
            <person name="Clarke W.E."/>
            <person name="Town C.D."/>
            <person name="Nixon J."/>
            <person name="Krishnakumar V."/>
            <person name="Bidwell S.L."/>
            <person name="Denoeud F."/>
            <person name="Belcram H."/>
            <person name="Links M.G."/>
            <person name="Just J."/>
            <person name="Clarke C."/>
            <person name="Bender T."/>
            <person name="Huebert T."/>
            <person name="Mason A.S."/>
            <person name="Pires J.C."/>
            <person name="Barker G."/>
            <person name="Moore J."/>
            <person name="Walley P.G."/>
            <person name="Manoli S."/>
            <person name="Batley J."/>
            <person name="Edwards D."/>
            <person name="Nelson M.N."/>
            <person name="Wang X."/>
            <person name="Paterson A.H."/>
            <person name="King G."/>
            <person name="Bancroft I."/>
            <person name="Chalhoub B."/>
            <person name="Sharpe A.G."/>
        </authorList>
    </citation>
    <scope>NUCLEOTIDE SEQUENCE</scope>
    <source>
        <strain evidence="5 6">cv. TO1000</strain>
    </source>
</reference>
<evidence type="ECO:0000256" key="1">
    <source>
        <dbReference type="ARBA" id="ARBA00004123"/>
    </source>
</evidence>
<dbReference type="PANTHER" id="PTHR33432">
    <property type="entry name" value="PROTEIN EMSY-LIKE 4"/>
    <property type="match status" value="1"/>
</dbReference>
<keyword evidence="2" id="KW-0539">Nucleus</keyword>
<dbReference type="Pfam" id="PF03735">
    <property type="entry name" value="ENT"/>
    <property type="match status" value="1"/>
</dbReference>
<dbReference type="SUPFAM" id="SSF63748">
    <property type="entry name" value="Tudor/PWWP/MBT"/>
    <property type="match status" value="1"/>
</dbReference>
<dbReference type="GO" id="GO:0005634">
    <property type="term" value="C:nucleus"/>
    <property type="evidence" value="ECO:0007669"/>
    <property type="project" value="UniProtKB-SubCell"/>
</dbReference>
<dbReference type="SUPFAM" id="SSF158639">
    <property type="entry name" value="ENT-like"/>
    <property type="match status" value="1"/>
</dbReference>
<evidence type="ECO:0000256" key="2">
    <source>
        <dbReference type="ARBA" id="ARBA00023242"/>
    </source>
</evidence>
<dbReference type="PANTHER" id="PTHR33432:SF20">
    <property type="entry name" value="PROTEIN EMSY-LIKE 1"/>
    <property type="match status" value="1"/>
</dbReference>
<evidence type="ECO:0000259" key="4">
    <source>
        <dbReference type="PROSITE" id="PS51138"/>
    </source>
</evidence>
<comment type="subcellular location">
    <subcellularLocation>
        <location evidence="1">Nucleus</location>
    </subcellularLocation>
</comment>
<evidence type="ECO:0000256" key="3">
    <source>
        <dbReference type="SAM" id="MobiDB-lite"/>
    </source>
</evidence>
<dbReference type="STRING" id="109376.A0A0D3BAT3"/>
<evidence type="ECO:0000313" key="6">
    <source>
        <dbReference type="Proteomes" id="UP000032141"/>
    </source>
</evidence>
<dbReference type="SMART" id="SM01191">
    <property type="entry name" value="ENT"/>
    <property type="match status" value="1"/>
</dbReference>
<protein>
    <recommendedName>
        <fullName evidence="4">ENT domain-containing protein</fullName>
    </recommendedName>
</protein>
<dbReference type="OMA" id="GNEYMHA"/>
<accession>A0A0D3BAT3</accession>
<sequence length="273" mass="30253">AQIHQLEQEAYTAVLRAFKAQSDAISWDKESLITQLRKELRVSDDEHRELLSRVNKDDTIQRIRDWRQGGGSQVASRHATNQGFDVVPSPTFSASRKKQKTFPSYHPSIGPAGNRSFNSRVVPGGTTADPSAGALIGRKVWTKWPEDNHFYEAIITQYNAVEDSGVALNTGPGSGSIRGNRRNQGHIGRGRGPRIHQPRREFLPPPTQQNGGGGGDDIELFNTDLLVKEVERVFDATHPDPFELDKAKKMLKEHEQALMAALARLADTSDGEI</sequence>
<dbReference type="Gene3D" id="1.10.1240.40">
    <property type="entry name" value="ENT domain"/>
    <property type="match status" value="1"/>
</dbReference>
<dbReference type="Gramene" id="Bo3g064450.1">
    <property type="protein sequence ID" value="Bo3g064450.1"/>
    <property type="gene ID" value="Bo3g064450"/>
</dbReference>
<name>A0A0D3BAT3_BRAOL</name>
<dbReference type="PROSITE" id="PS51138">
    <property type="entry name" value="ENT"/>
    <property type="match status" value="1"/>
</dbReference>
<organism evidence="5 6">
    <name type="scientific">Brassica oleracea var. oleracea</name>
    <dbReference type="NCBI Taxonomy" id="109376"/>
    <lineage>
        <taxon>Eukaryota</taxon>
        <taxon>Viridiplantae</taxon>
        <taxon>Streptophyta</taxon>
        <taxon>Embryophyta</taxon>
        <taxon>Tracheophyta</taxon>
        <taxon>Spermatophyta</taxon>
        <taxon>Magnoliopsida</taxon>
        <taxon>eudicotyledons</taxon>
        <taxon>Gunneridae</taxon>
        <taxon>Pentapetalae</taxon>
        <taxon>rosids</taxon>
        <taxon>malvids</taxon>
        <taxon>Brassicales</taxon>
        <taxon>Brassicaceae</taxon>
        <taxon>Brassiceae</taxon>
        <taxon>Brassica</taxon>
    </lineage>
</organism>
<feature type="region of interest" description="Disordered" evidence="3">
    <location>
        <begin position="83"/>
        <end position="116"/>
    </location>
</feature>
<proteinExistence type="predicted"/>
<dbReference type="HOGENOM" id="CLU_038636_0_0_1"/>
<dbReference type="InterPro" id="IPR033485">
    <property type="entry name" value="EMSY-LIKE_plant"/>
</dbReference>
<dbReference type="InterPro" id="IPR005491">
    <property type="entry name" value="ENT_dom"/>
</dbReference>